<sequence>MKIFEQQNRRRQWSDDERMILEQVTRLAEDIIAPKAEHIDRTGEFPHDTLKALNDLGLNGIFVPEAYGGTPMSYRLYLEIVKTISEACASTGIIYATNYHAMKPLVDFGNEEQKARLLPRIAEGGLAALAITEASAGSDATGMKTSFKPDGDDIVINGGKLFITNGDVADLVLLFGKWAGIDDPRKAISVLILEKGTPGFEVVRLEDKMGHRGSSTAAISFTDCRVPRQNLIGQPGEGLSILLASLNKSRPSIAAHALGIARAAFADMVGYANERRQSGKRIIEFQSSQFTIADLATDLAFAELWLDYVAELVDGAVADFGIEASMAKMRASDLAMRLTTEAVQMYGGYGYTKDYRVERLMRDAKITQIWEGTNQVHRQLIGRSFVTK</sequence>
<evidence type="ECO:0000259" key="13">
    <source>
        <dbReference type="Pfam" id="PF02771"/>
    </source>
</evidence>
<keyword evidence="3 10" id="KW-0285">Flavoprotein</keyword>
<evidence type="ECO:0000259" key="12">
    <source>
        <dbReference type="Pfam" id="PF02770"/>
    </source>
</evidence>
<dbReference type="PROSITE" id="PS00072">
    <property type="entry name" value="ACYL_COA_DH_1"/>
    <property type="match status" value="1"/>
</dbReference>
<evidence type="ECO:0000256" key="8">
    <source>
        <dbReference type="ARBA" id="ARBA00068311"/>
    </source>
</evidence>
<dbReference type="InterPro" id="IPR036250">
    <property type="entry name" value="AcylCo_DH-like_C"/>
</dbReference>
<dbReference type="Gene3D" id="1.10.540.10">
    <property type="entry name" value="Acyl-CoA dehydrogenase/oxidase, N-terminal domain"/>
    <property type="match status" value="1"/>
</dbReference>
<dbReference type="GO" id="GO:0050660">
    <property type="term" value="F:flavin adenine dinucleotide binding"/>
    <property type="evidence" value="ECO:0007669"/>
    <property type="project" value="InterPro"/>
</dbReference>
<evidence type="ECO:0000256" key="2">
    <source>
        <dbReference type="ARBA" id="ARBA00009347"/>
    </source>
</evidence>
<dbReference type="PANTHER" id="PTHR43884:SF12">
    <property type="entry name" value="ISOVALERYL-COA DEHYDROGENASE, MITOCHONDRIAL-RELATED"/>
    <property type="match status" value="1"/>
</dbReference>
<protein>
    <recommendedName>
        <fullName evidence="8">3-sulfinopropanoyl-CoA desulfinase</fullName>
        <ecNumber evidence="7">3.13.1.4</ecNumber>
    </recommendedName>
    <alternativeName>
        <fullName evidence="9">3-sulfinopropionyl coenzyme A desulfinase</fullName>
    </alternativeName>
</protein>
<keyword evidence="17" id="KW-1185">Reference proteome</keyword>
<dbReference type="InterPro" id="IPR037069">
    <property type="entry name" value="AcylCoA_DH/ox_N_sf"/>
</dbReference>
<gene>
    <name evidence="14" type="ORF">AA2016_6388</name>
    <name evidence="15" type="ORF">FHS67_001262</name>
</gene>
<dbReference type="KEGG" id="aak:AA2016_6388"/>
<comment type="cofactor">
    <cofactor evidence="1 10">
        <name>FAD</name>
        <dbReference type="ChEBI" id="CHEBI:57692"/>
    </cofactor>
</comment>
<dbReference type="SUPFAM" id="SSF56645">
    <property type="entry name" value="Acyl-CoA dehydrogenase NM domain-like"/>
    <property type="match status" value="1"/>
</dbReference>
<dbReference type="EC" id="3.13.1.4" evidence="7"/>
<dbReference type="PIRSF" id="PIRSF016578">
    <property type="entry name" value="HsaA"/>
    <property type="match status" value="1"/>
</dbReference>
<keyword evidence="14" id="KW-0614">Plasmid</keyword>
<accession>A0AAC9ATN1</accession>
<keyword evidence="5 10" id="KW-0560">Oxidoreductase</keyword>
<keyword evidence="4 10" id="KW-0274">FAD</keyword>
<evidence type="ECO:0000256" key="6">
    <source>
        <dbReference type="ARBA" id="ARBA00052938"/>
    </source>
</evidence>
<evidence type="ECO:0000256" key="9">
    <source>
        <dbReference type="ARBA" id="ARBA00075603"/>
    </source>
</evidence>
<reference evidence="14 16" key="1">
    <citation type="submission" date="2016-03" db="EMBL/GenBank/DDBJ databases">
        <title>Complete genome of Aminobacter aminovorans KCTC 2477.</title>
        <authorList>
            <person name="Kim K.M."/>
        </authorList>
    </citation>
    <scope>NUCLEOTIDE SEQUENCE [LARGE SCALE GENOMIC DNA]</scope>
    <source>
        <strain evidence="14 16">KCTC 2477</strain>
        <plasmid evidence="14 16">pAA02</plasmid>
    </source>
</reference>
<feature type="domain" description="Acyl-CoA dehydrogenase/oxidase N-terminal" evidence="13">
    <location>
        <begin position="14"/>
        <end position="124"/>
    </location>
</feature>
<dbReference type="EMBL" id="CP015007">
    <property type="protein sequence ID" value="AMS45283.1"/>
    <property type="molecule type" value="Genomic_DNA"/>
</dbReference>
<dbReference type="InterPro" id="IPR009100">
    <property type="entry name" value="AcylCoA_DH/oxidase_NM_dom_sf"/>
</dbReference>
<dbReference type="InterPro" id="IPR013786">
    <property type="entry name" value="AcylCoA_DH/ox_N"/>
</dbReference>
<comment type="catalytic activity">
    <reaction evidence="6">
        <text>3-sulfinopropanoyl-CoA + H2O = propanoyl-CoA + sulfite + H(+)</text>
        <dbReference type="Rhea" id="RHEA:41624"/>
        <dbReference type="ChEBI" id="CHEBI:15377"/>
        <dbReference type="ChEBI" id="CHEBI:15378"/>
        <dbReference type="ChEBI" id="CHEBI:17359"/>
        <dbReference type="ChEBI" id="CHEBI:57392"/>
        <dbReference type="ChEBI" id="CHEBI:78349"/>
        <dbReference type="EC" id="3.13.1.4"/>
    </reaction>
    <physiologicalReaction direction="left-to-right" evidence="6">
        <dbReference type="Rhea" id="RHEA:41625"/>
    </physiologicalReaction>
</comment>
<dbReference type="Gene3D" id="2.40.110.10">
    <property type="entry name" value="Butyryl-CoA Dehydrogenase, subunit A, domain 2"/>
    <property type="match status" value="1"/>
</dbReference>
<evidence type="ECO:0000313" key="17">
    <source>
        <dbReference type="Proteomes" id="UP000577697"/>
    </source>
</evidence>
<evidence type="ECO:0000256" key="3">
    <source>
        <dbReference type="ARBA" id="ARBA00022630"/>
    </source>
</evidence>
<comment type="similarity">
    <text evidence="2 10">Belongs to the acyl-CoA dehydrogenase family.</text>
</comment>
<dbReference type="InterPro" id="IPR009075">
    <property type="entry name" value="AcylCo_DH/oxidase_C"/>
</dbReference>
<dbReference type="FunFam" id="1.20.140.10:FF:000004">
    <property type="entry name" value="Acyl-CoA dehydrogenase FadE25"/>
    <property type="match status" value="1"/>
</dbReference>
<evidence type="ECO:0000259" key="11">
    <source>
        <dbReference type="Pfam" id="PF00441"/>
    </source>
</evidence>
<evidence type="ECO:0000256" key="5">
    <source>
        <dbReference type="ARBA" id="ARBA00023002"/>
    </source>
</evidence>
<reference evidence="15 17" key="2">
    <citation type="submission" date="2020-08" db="EMBL/GenBank/DDBJ databases">
        <title>Genomic Encyclopedia of Type Strains, Phase IV (KMG-IV): sequencing the most valuable type-strain genomes for metagenomic binning, comparative biology and taxonomic classification.</title>
        <authorList>
            <person name="Goeker M."/>
        </authorList>
    </citation>
    <scope>NUCLEOTIDE SEQUENCE [LARGE SCALE GENOMIC DNA]</scope>
    <source>
        <strain evidence="15 17">DSM 10368</strain>
    </source>
</reference>
<dbReference type="Proteomes" id="UP000075755">
    <property type="component" value="Plasmid pAA02"/>
</dbReference>
<dbReference type="SUPFAM" id="SSF47203">
    <property type="entry name" value="Acyl-CoA dehydrogenase C-terminal domain-like"/>
    <property type="match status" value="1"/>
</dbReference>
<dbReference type="Pfam" id="PF00441">
    <property type="entry name" value="Acyl-CoA_dh_1"/>
    <property type="match status" value="1"/>
</dbReference>
<dbReference type="InterPro" id="IPR006091">
    <property type="entry name" value="Acyl-CoA_Oxase/DH_mid-dom"/>
</dbReference>
<dbReference type="AlphaFoldDB" id="A0AAC9ATN1"/>
<evidence type="ECO:0000256" key="1">
    <source>
        <dbReference type="ARBA" id="ARBA00001974"/>
    </source>
</evidence>
<dbReference type="Pfam" id="PF02771">
    <property type="entry name" value="Acyl-CoA_dh_N"/>
    <property type="match status" value="1"/>
</dbReference>
<evidence type="ECO:0000313" key="14">
    <source>
        <dbReference type="EMBL" id="AMS45283.1"/>
    </source>
</evidence>
<dbReference type="Pfam" id="PF02770">
    <property type="entry name" value="Acyl-CoA_dh_M"/>
    <property type="match status" value="1"/>
</dbReference>
<name>A0AAC9ATN1_AMIAI</name>
<dbReference type="InterPro" id="IPR006089">
    <property type="entry name" value="Acyl-CoA_DH_CS"/>
</dbReference>
<dbReference type="InterPro" id="IPR046373">
    <property type="entry name" value="Acyl-CoA_Oxase/DH_mid-dom_sf"/>
</dbReference>
<dbReference type="FunFam" id="2.40.110.10:FF:000002">
    <property type="entry name" value="Acyl-CoA dehydrogenase fadE12"/>
    <property type="match status" value="1"/>
</dbReference>
<dbReference type="PANTHER" id="PTHR43884">
    <property type="entry name" value="ACYL-COA DEHYDROGENASE"/>
    <property type="match status" value="1"/>
</dbReference>
<dbReference type="Proteomes" id="UP000577697">
    <property type="component" value="Unassembled WGS sequence"/>
</dbReference>
<evidence type="ECO:0000313" key="16">
    <source>
        <dbReference type="Proteomes" id="UP000075755"/>
    </source>
</evidence>
<feature type="domain" description="Acyl-CoA oxidase/dehydrogenase middle" evidence="12">
    <location>
        <begin position="128"/>
        <end position="224"/>
    </location>
</feature>
<dbReference type="EMBL" id="JACICB010000004">
    <property type="protein sequence ID" value="MBB3704952.1"/>
    <property type="molecule type" value="Genomic_DNA"/>
</dbReference>
<proteinExistence type="inferred from homology"/>
<dbReference type="GO" id="GO:0003995">
    <property type="term" value="F:acyl-CoA dehydrogenase activity"/>
    <property type="evidence" value="ECO:0007669"/>
    <property type="project" value="InterPro"/>
</dbReference>
<dbReference type="Gene3D" id="1.20.140.10">
    <property type="entry name" value="Butyryl-CoA Dehydrogenase, subunit A, domain 3"/>
    <property type="match status" value="1"/>
</dbReference>
<feature type="domain" description="Acyl-CoA dehydrogenase/oxidase C-terminal" evidence="11">
    <location>
        <begin position="236"/>
        <end position="384"/>
    </location>
</feature>
<dbReference type="PROSITE" id="PS00073">
    <property type="entry name" value="ACYL_COA_DH_2"/>
    <property type="match status" value="1"/>
</dbReference>
<evidence type="ECO:0000313" key="15">
    <source>
        <dbReference type="EMBL" id="MBB3704952.1"/>
    </source>
</evidence>
<evidence type="ECO:0000256" key="10">
    <source>
        <dbReference type="RuleBase" id="RU362125"/>
    </source>
</evidence>
<organism evidence="14 16">
    <name type="scientific">Aminobacter aminovorans</name>
    <name type="common">Chelatobacter heintzii</name>
    <dbReference type="NCBI Taxonomy" id="83263"/>
    <lineage>
        <taxon>Bacteria</taxon>
        <taxon>Pseudomonadati</taxon>
        <taxon>Pseudomonadota</taxon>
        <taxon>Alphaproteobacteria</taxon>
        <taxon>Hyphomicrobiales</taxon>
        <taxon>Phyllobacteriaceae</taxon>
        <taxon>Aminobacter</taxon>
    </lineage>
</organism>
<evidence type="ECO:0000256" key="4">
    <source>
        <dbReference type="ARBA" id="ARBA00022827"/>
    </source>
</evidence>
<geneLocation type="plasmid" evidence="14 16">
    <name>pAA02</name>
</geneLocation>
<evidence type="ECO:0000256" key="7">
    <source>
        <dbReference type="ARBA" id="ARBA00066461"/>
    </source>
</evidence>
<dbReference type="RefSeq" id="WP_067969525.1">
    <property type="nucleotide sequence ID" value="NZ_CP015007.1"/>
</dbReference>